<evidence type="ECO:0000256" key="1">
    <source>
        <dbReference type="SAM" id="MobiDB-lite"/>
    </source>
</evidence>
<sequence>MSKGQQAFEVSRGSLAWIKTQEVKTQEVLLWPRPKGSGYRSTLWMEFDVDYEKDGWVSAEELEKGVRCLMGECEEEQKETARERGKRWEEEGENEGNWVSGD</sequence>
<evidence type="ECO:0000313" key="2">
    <source>
        <dbReference type="EMBL" id="RWR80311.1"/>
    </source>
</evidence>
<proteinExistence type="predicted"/>
<feature type="compositionally biased region" description="Basic and acidic residues" evidence="1">
    <location>
        <begin position="78"/>
        <end position="89"/>
    </location>
</feature>
<gene>
    <name evidence="2" type="ORF">CKAN_00894500</name>
</gene>
<keyword evidence="3" id="KW-1185">Reference proteome</keyword>
<name>A0A443NP84_9MAGN</name>
<dbReference type="AlphaFoldDB" id="A0A443NP84"/>
<dbReference type="EMBL" id="QPKB01000003">
    <property type="protein sequence ID" value="RWR80311.1"/>
    <property type="molecule type" value="Genomic_DNA"/>
</dbReference>
<comment type="caution">
    <text evidence="2">The sequence shown here is derived from an EMBL/GenBank/DDBJ whole genome shotgun (WGS) entry which is preliminary data.</text>
</comment>
<reference evidence="2 3" key="1">
    <citation type="journal article" date="2019" name="Nat. Plants">
        <title>Stout camphor tree genome fills gaps in understanding of flowering plant genome evolution.</title>
        <authorList>
            <person name="Chaw S.M."/>
            <person name="Liu Y.C."/>
            <person name="Wu Y.W."/>
            <person name="Wang H.Y."/>
            <person name="Lin C.I."/>
            <person name="Wu C.S."/>
            <person name="Ke H.M."/>
            <person name="Chang L.Y."/>
            <person name="Hsu C.Y."/>
            <person name="Yang H.T."/>
            <person name="Sudianto E."/>
            <person name="Hsu M.H."/>
            <person name="Wu K.P."/>
            <person name="Wang L.N."/>
            <person name="Leebens-Mack J.H."/>
            <person name="Tsai I.J."/>
        </authorList>
    </citation>
    <scope>NUCLEOTIDE SEQUENCE [LARGE SCALE GENOMIC DNA]</scope>
    <source>
        <strain evidence="3">cv. Chaw 1501</strain>
        <tissue evidence="2">Young leaves</tissue>
    </source>
</reference>
<feature type="region of interest" description="Disordered" evidence="1">
    <location>
        <begin position="75"/>
        <end position="102"/>
    </location>
</feature>
<accession>A0A443NP84</accession>
<dbReference type="OrthoDB" id="1730756at2759"/>
<organism evidence="2 3">
    <name type="scientific">Cinnamomum micranthum f. kanehirae</name>
    <dbReference type="NCBI Taxonomy" id="337451"/>
    <lineage>
        <taxon>Eukaryota</taxon>
        <taxon>Viridiplantae</taxon>
        <taxon>Streptophyta</taxon>
        <taxon>Embryophyta</taxon>
        <taxon>Tracheophyta</taxon>
        <taxon>Spermatophyta</taxon>
        <taxon>Magnoliopsida</taxon>
        <taxon>Magnoliidae</taxon>
        <taxon>Laurales</taxon>
        <taxon>Lauraceae</taxon>
        <taxon>Cinnamomum</taxon>
    </lineage>
</organism>
<evidence type="ECO:0000313" key="3">
    <source>
        <dbReference type="Proteomes" id="UP000283530"/>
    </source>
</evidence>
<protein>
    <submittedName>
        <fullName evidence="2">Uncharacterized protein</fullName>
    </submittedName>
</protein>
<dbReference type="Proteomes" id="UP000283530">
    <property type="component" value="Unassembled WGS sequence"/>
</dbReference>